<evidence type="ECO:0000313" key="2">
    <source>
        <dbReference type="EMBL" id="KAF7279713.1"/>
    </source>
</evidence>
<evidence type="ECO:0000256" key="1">
    <source>
        <dbReference type="SAM" id="MobiDB-lite"/>
    </source>
</evidence>
<feature type="region of interest" description="Disordered" evidence="1">
    <location>
        <begin position="29"/>
        <end position="55"/>
    </location>
</feature>
<name>A0A834IKJ0_RHYFE</name>
<protein>
    <submittedName>
        <fullName evidence="2">Uncharacterized protein</fullName>
    </submittedName>
</protein>
<sequence length="77" mass="8031">MTAECSPCSGDRGIRDATLMRTCYWSARQGGGQVNGARERGNRGGSGGATETEAEERAGPVFVLLSLSADTFICSSL</sequence>
<reference evidence="2" key="1">
    <citation type="submission" date="2020-08" db="EMBL/GenBank/DDBJ databases">
        <title>Genome sequencing and assembly of the red palm weevil Rhynchophorus ferrugineus.</title>
        <authorList>
            <person name="Dias G.B."/>
            <person name="Bergman C.M."/>
            <person name="Manee M."/>
        </authorList>
    </citation>
    <scope>NUCLEOTIDE SEQUENCE</scope>
    <source>
        <strain evidence="2">AA-2017</strain>
        <tissue evidence="2">Whole larva</tissue>
    </source>
</reference>
<organism evidence="2 3">
    <name type="scientific">Rhynchophorus ferrugineus</name>
    <name type="common">Red palm weevil</name>
    <name type="synonym">Curculio ferrugineus</name>
    <dbReference type="NCBI Taxonomy" id="354439"/>
    <lineage>
        <taxon>Eukaryota</taxon>
        <taxon>Metazoa</taxon>
        <taxon>Ecdysozoa</taxon>
        <taxon>Arthropoda</taxon>
        <taxon>Hexapoda</taxon>
        <taxon>Insecta</taxon>
        <taxon>Pterygota</taxon>
        <taxon>Neoptera</taxon>
        <taxon>Endopterygota</taxon>
        <taxon>Coleoptera</taxon>
        <taxon>Polyphaga</taxon>
        <taxon>Cucujiformia</taxon>
        <taxon>Curculionidae</taxon>
        <taxon>Dryophthorinae</taxon>
        <taxon>Rhynchophorus</taxon>
    </lineage>
</organism>
<keyword evidence="3" id="KW-1185">Reference proteome</keyword>
<dbReference type="EMBL" id="JAACXV010000346">
    <property type="protein sequence ID" value="KAF7279713.1"/>
    <property type="molecule type" value="Genomic_DNA"/>
</dbReference>
<dbReference type="Proteomes" id="UP000625711">
    <property type="component" value="Unassembled WGS sequence"/>
</dbReference>
<dbReference type="AlphaFoldDB" id="A0A834IKJ0"/>
<proteinExistence type="predicted"/>
<gene>
    <name evidence="2" type="ORF">GWI33_006873</name>
</gene>
<accession>A0A834IKJ0</accession>
<evidence type="ECO:0000313" key="3">
    <source>
        <dbReference type="Proteomes" id="UP000625711"/>
    </source>
</evidence>
<comment type="caution">
    <text evidence="2">The sequence shown here is derived from an EMBL/GenBank/DDBJ whole genome shotgun (WGS) entry which is preliminary data.</text>
</comment>